<dbReference type="Gene3D" id="3.30.465.10">
    <property type="match status" value="1"/>
</dbReference>
<dbReference type="InterPro" id="IPR016167">
    <property type="entry name" value="FAD-bd_PCMH_sub1"/>
</dbReference>
<dbReference type="STRING" id="640205.SAMN05216381_4000"/>
<dbReference type="InterPro" id="IPR016169">
    <property type="entry name" value="FAD-bd_PCMH_sub2"/>
</dbReference>
<comment type="cofactor">
    <cofactor evidence="1">
        <name>FAD</name>
        <dbReference type="ChEBI" id="CHEBI:57692"/>
    </cofactor>
</comment>
<sequence length="472" mass="50471">MGRLTETLTKSLENVVGEAGLIRDSERMQSYLSDWRNAYRGEAALVVRPASTAEVAEVVRLCAQAGIALVPQGGNTGLCGGSIPDASGDQVVLSLTRMTQIRQVDPGNETITVEAGVILQRLQEAAAEAGRLFPLSLGAEGSCTVGGNLATNAGGTAVLRYGNMRDLTLGVEVVLPDGRIWNGLRGLRKDNTGYDLKQLFIGSEGTLGIITAAVLKLYPAVRSRTTAWVALPSTQAAVDLIGRMRGLCGDRLTGFELMSRQSVEFVLRHVAGCNDPFAEVHPWYVLIELSDTLLDAPLNEMLENGLGEAFEQGEALDAVVAGNETQVAALWKIREGISEAQNHEGPSLKHDISVPVSSIPAFIETADQQLQAAFPGVRIVAYGHVGDGNLHYNISKPVGSEDVPFKAQAEAIMHVIYDVTRAFAGSISAEHGLGQAKREAARRYKDPLELELMRTLKQALDPAGLMNPGKLL</sequence>
<dbReference type="Pfam" id="PF01565">
    <property type="entry name" value="FAD_binding_4"/>
    <property type="match status" value="1"/>
</dbReference>
<dbReference type="SUPFAM" id="SSF56176">
    <property type="entry name" value="FAD-binding/transporter-associated domain-like"/>
    <property type="match status" value="1"/>
</dbReference>
<gene>
    <name evidence="6" type="ORF">SAMN05216381_4000</name>
</gene>
<comment type="similarity">
    <text evidence="2">Belongs to the FAD-binding oxidoreductase/transferase type 4 family.</text>
</comment>
<evidence type="ECO:0000256" key="2">
    <source>
        <dbReference type="ARBA" id="ARBA00008000"/>
    </source>
</evidence>
<evidence type="ECO:0000256" key="4">
    <source>
        <dbReference type="ARBA" id="ARBA00022827"/>
    </source>
</evidence>
<accession>A0A1G7U9F0</accession>
<dbReference type="EMBL" id="FNBM01000011">
    <property type="protein sequence ID" value="SDG44044.1"/>
    <property type="molecule type" value="Genomic_DNA"/>
</dbReference>
<dbReference type="Gene3D" id="3.30.70.2190">
    <property type="match status" value="1"/>
</dbReference>
<dbReference type="PANTHER" id="PTHR43716:SF2">
    <property type="entry name" value="BLL6224 PROTEIN"/>
    <property type="match status" value="1"/>
</dbReference>
<dbReference type="RefSeq" id="WP_092371491.1">
    <property type="nucleotide sequence ID" value="NZ_FNBM01000011.1"/>
</dbReference>
<dbReference type="OrthoDB" id="9811557at2"/>
<dbReference type="Proteomes" id="UP000243378">
    <property type="component" value="Unassembled WGS sequence"/>
</dbReference>
<dbReference type="InterPro" id="IPR016166">
    <property type="entry name" value="FAD-bd_PCMH"/>
</dbReference>
<evidence type="ECO:0000259" key="5">
    <source>
        <dbReference type="PROSITE" id="PS51387"/>
    </source>
</evidence>
<dbReference type="InterPro" id="IPR051264">
    <property type="entry name" value="FAD-oxidored/transferase_4"/>
</dbReference>
<evidence type="ECO:0000256" key="3">
    <source>
        <dbReference type="ARBA" id="ARBA00022630"/>
    </source>
</evidence>
<reference evidence="6 7" key="1">
    <citation type="submission" date="2016-10" db="EMBL/GenBank/DDBJ databases">
        <authorList>
            <person name="de Groot N.N."/>
        </authorList>
    </citation>
    <scope>NUCLEOTIDE SEQUENCE [LARGE SCALE GENOMIC DNA]</scope>
    <source>
        <strain evidence="6 7">LMG 25475</strain>
    </source>
</reference>
<evidence type="ECO:0000313" key="6">
    <source>
        <dbReference type="EMBL" id="SDG44044.1"/>
    </source>
</evidence>
<keyword evidence="4" id="KW-0274">FAD</keyword>
<evidence type="ECO:0000256" key="1">
    <source>
        <dbReference type="ARBA" id="ARBA00001974"/>
    </source>
</evidence>
<dbReference type="Gene3D" id="3.30.43.10">
    <property type="entry name" value="Uridine Diphospho-n-acetylenolpyruvylglucosamine Reductase, domain 2"/>
    <property type="match status" value="1"/>
</dbReference>
<protein>
    <submittedName>
        <fullName evidence="6">FAD/FMN-containing dehydrogenase</fullName>
    </submittedName>
</protein>
<evidence type="ECO:0000313" key="7">
    <source>
        <dbReference type="Proteomes" id="UP000243378"/>
    </source>
</evidence>
<dbReference type="InterPro" id="IPR004113">
    <property type="entry name" value="FAD-bd_oxidored_4_C"/>
</dbReference>
<feature type="domain" description="FAD-binding PCMH-type" evidence="5">
    <location>
        <begin position="39"/>
        <end position="220"/>
    </location>
</feature>
<dbReference type="InterPro" id="IPR036318">
    <property type="entry name" value="FAD-bd_PCMH-like_sf"/>
</dbReference>
<dbReference type="InterPro" id="IPR016171">
    <property type="entry name" value="Vanillyl_alc_oxidase_C-sub2"/>
</dbReference>
<dbReference type="SUPFAM" id="SSF55103">
    <property type="entry name" value="FAD-linked oxidases, C-terminal domain"/>
    <property type="match status" value="1"/>
</dbReference>
<dbReference type="Gene3D" id="3.30.70.2740">
    <property type="match status" value="1"/>
</dbReference>
<dbReference type="InterPro" id="IPR016164">
    <property type="entry name" value="FAD-linked_Oxase-like_C"/>
</dbReference>
<dbReference type="GO" id="GO:0022904">
    <property type="term" value="P:respiratory electron transport chain"/>
    <property type="evidence" value="ECO:0007669"/>
    <property type="project" value="TreeGrafter"/>
</dbReference>
<organism evidence="6 7">
    <name type="scientific">Phytopseudomonas seleniipraecipitans</name>
    <dbReference type="NCBI Taxonomy" id="640205"/>
    <lineage>
        <taxon>Bacteria</taxon>
        <taxon>Pseudomonadati</taxon>
        <taxon>Pseudomonadota</taxon>
        <taxon>Gammaproteobacteria</taxon>
        <taxon>Pseudomonadales</taxon>
        <taxon>Pseudomonadaceae</taxon>
        <taxon>Phytopseudomonas</taxon>
    </lineage>
</organism>
<dbReference type="FunFam" id="1.10.45.10:FF:000001">
    <property type="entry name" value="D-lactate dehydrogenase mitochondrial"/>
    <property type="match status" value="1"/>
</dbReference>
<dbReference type="GO" id="GO:0003824">
    <property type="term" value="F:catalytic activity"/>
    <property type="evidence" value="ECO:0007669"/>
    <property type="project" value="InterPro"/>
</dbReference>
<name>A0A1G7U9F0_9GAMM</name>
<dbReference type="PROSITE" id="PS51387">
    <property type="entry name" value="FAD_PCMH"/>
    <property type="match status" value="1"/>
</dbReference>
<dbReference type="FunFam" id="3.30.465.10:FF:000001">
    <property type="entry name" value="D-2-hydroxyglutarate dehydrogenase, mitochondrial"/>
    <property type="match status" value="1"/>
</dbReference>
<proteinExistence type="inferred from homology"/>
<dbReference type="GO" id="GO:0071949">
    <property type="term" value="F:FAD binding"/>
    <property type="evidence" value="ECO:0007669"/>
    <property type="project" value="InterPro"/>
</dbReference>
<dbReference type="InterPro" id="IPR006094">
    <property type="entry name" value="Oxid_FAD_bind_N"/>
</dbReference>
<dbReference type="AlphaFoldDB" id="A0A1G7U9F0"/>
<dbReference type="PANTHER" id="PTHR43716">
    <property type="entry name" value="D-2-HYDROXYGLUTARATE DEHYDROGENASE, MITOCHONDRIAL"/>
    <property type="match status" value="1"/>
</dbReference>
<dbReference type="Pfam" id="PF02913">
    <property type="entry name" value="FAD-oxidase_C"/>
    <property type="match status" value="1"/>
</dbReference>
<keyword evidence="3" id="KW-0285">Flavoprotein</keyword>
<dbReference type="Gene3D" id="1.10.45.10">
    <property type="entry name" value="Vanillyl-alcohol Oxidase, Chain A, domain 4"/>
    <property type="match status" value="1"/>
</dbReference>